<dbReference type="EMBL" id="JAGGNH010000048">
    <property type="protein sequence ID" value="KAJ0960970.1"/>
    <property type="molecule type" value="Genomic_DNA"/>
</dbReference>
<dbReference type="Proteomes" id="UP001085076">
    <property type="component" value="Unassembled WGS sequence"/>
</dbReference>
<evidence type="ECO:0000313" key="2">
    <source>
        <dbReference type="EMBL" id="KAJ0960970.1"/>
    </source>
</evidence>
<gene>
    <name evidence="2" type="ORF">J5N97_001048</name>
</gene>
<protein>
    <submittedName>
        <fullName evidence="2">Uncharacterized protein</fullName>
    </submittedName>
</protein>
<dbReference type="AlphaFoldDB" id="A0A9D5BUQ9"/>
<feature type="region of interest" description="Disordered" evidence="1">
    <location>
        <begin position="79"/>
        <end position="98"/>
    </location>
</feature>
<accession>A0A9D5BUQ9</accession>
<name>A0A9D5BUQ9_9LILI</name>
<organism evidence="2 3">
    <name type="scientific">Dioscorea zingiberensis</name>
    <dbReference type="NCBI Taxonomy" id="325984"/>
    <lineage>
        <taxon>Eukaryota</taxon>
        <taxon>Viridiplantae</taxon>
        <taxon>Streptophyta</taxon>
        <taxon>Embryophyta</taxon>
        <taxon>Tracheophyta</taxon>
        <taxon>Spermatophyta</taxon>
        <taxon>Magnoliopsida</taxon>
        <taxon>Liliopsida</taxon>
        <taxon>Dioscoreales</taxon>
        <taxon>Dioscoreaceae</taxon>
        <taxon>Dioscorea</taxon>
    </lineage>
</organism>
<evidence type="ECO:0000313" key="3">
    <source>
        <dbReference type="Proteomes" id="UP001085076"/>
    </source>
</evidence>
<sequence>MGNQRLGQRSSKEADWAYVKLGALEHQRQAGAQGVPTRAAGGAGLVHADWSSLGRSPALFITTPAFAASVEVPIVVDPRRPLDPRRPVCNRPRGLPCTTPINPPPKKCKYYEKCPSGPPATNINENN</sequence>
<keyword evidence="3" id="KW-1185">Reference proteome</keyword>
<comment type="caution">
    <text evidence="2">The sequence shown here is derived from an EMBL/GenBank/DDBJ whole genome shotgun (WGS) entry which is preliminary data.</text>
</comment>
<evidence type="ECO:0000256" key="1">
    <source>
        <dbReference type="SAM" id="MobiDB-lite"/>
    </source>
</evidence>
<proteinExistence type="predicted"/>
<reference evidence="2 3" key="1">
    <citation type="journal article" date="2022" name="Hortic Res">
        <title>The genome of Dioscorea zingiberensis sheds light on the biosynthesis, origin and evolution of the medicinally important diosgenin saponins.</title>
        <authorList>
            <person name="Li Y."/>
            <person name="Tan C."/>
            <person name="Li Z."/>
            <person name="Guo J."/>
            <person name="Li S."/>
            <person name="Chen X."/>
            <person name="Wang C."/>
            <person name="Dai X."/>
            <person name="Yang H."/>
            <person name="Song W."/>
            <person name="Hou L."/>
            <person name="Xu J."/>
            <person name="Tong Z."/>
            <person name="Xu A."/>
            <person name="Yuan X."/>
            <person name="Wang W."/>
            <person name="Yang Q."/>
            <person name="Chen L."/>
            <person name="Sun Z."/>
            <person name="Wang K."/>
            <person name="Pan B."/>
            <person name="Chen J."/>
            <person name="Bao Y."/>
            <person name="Liu F."/>
            <person name="Qi X."/>
            <person name="Gang D.R."/>
            <person name="Wen J."/>
            <person name="Li J."/>
        </authorList>
    </citation>
    <scope>NUCLEOTIDE SEQUENCE [LARGE SCALE GENOMIC DNA]</scope>
    <source>
        <strain evidence="2">Dzin_1.0</strain>
    </source>
</reference>